<dbReference type="SUPFAM" id="SSF103506">
    <property type="entry name" value="Mitochondrial carrier"/>
    <property type="match status" value="1"/>
</dbReference>
<comment type="function">
    <text evidence="13">Mitochondrial iron transporter that mediates iron uptake. Probably required for heme synthesis of hemoproteins and Fe-S cluster assembly.</text>
</comment>
<evidence type="ECO:0000256" key="8">
    <source>
        <dbReference type="ARBA" id="ARBA00022989"/>
    </source>
</evidence>
<keyword evidence="3 16" id="KW-0813">Transport</keyword>
<evidence type="ECO:0000256" key="7">
    <source>
        <dbReference type="ARBA" id="ARBA00022792"/>
    </source>
</evidence>
<keyword evidence="4" id="KW-0410">Iron transport</keyword>
<evidence type="ECO:0000256" key="11">
    <source>
        <dbReference type="ARBA" id="ARBA00023128"/>
    </source>
</evidence>
<evidence type="ECO:0000256" key="5">
    <source>
        <dbReference type="ARBA" id="ARBA00022692"/>
    </source>
</evidence>
<comment type="subcellular location">
    <subcellularLocation>
        <location evidence="1">Mitochondrion inner membrane</location>
        <topology evidence="1">Multi-pass membrane protein</topology>
    </subcellularLocation>
</comment>
<dbReference type="FunFam" id="1.50.40.10:FF:000054">
    <property type="entry name" value="Mitochondrial carrier"/>
    <property type="match status" value="1"/>
</dbReference>
<name>A0A2M3YYB5_9DIPT</name>
<evidence type="ECO:0000256" key="13">
    <source>
        <dbReference type="ARBA" id="ARBA00057032"/>
    </source>
</evidence>
<feature type="repeat" description="Solcar" evidence="15">
    <location>
        <begin position="196"/>
        <end position="283"/>
    </location>
</feature>
<feature type="repeat" description="Solcar" evidence="15">
    <location>
        <begin position="105"/>
        <end position="189"/>
    </location>
</feature>
<evidence type="ECO:0000256" key="4">
    <source>
        <dbReference type="ARBA" id="ARBA00022496"/>
    </source>
</evidence>
<reference evidence="18" key="1">
    <citation type="submission" date="2018-01" db="EMBL/GenBank/DDBJ databases">
        <title>An insight into the sialome of Amazonian anophelines.</title>
        <authorList>
            <person name="Ribeiro J.M."/>
            <person name="Scarpassa V."/>
            <person name="Calvo E."/>
        </authorList>
    </citation>
    <scope>NUCLEOTIDE SEQUENCE</scope>
    <source>
        <tissue evidence="18">Salivary glands</tissue>
    </source>
</reference>
<dbReference type="Gene3D" id="1.50.40.10">
    <property type="entry name" value="Mitochondrial carrier domain"/>
    <property type="match status" value="2"/>
</dbReference>
<dbReference type="PANTHER" id="PTHR45758">
    <property type="entry name" value="MITOFERRIN-1-RELATED"/>
    <property type="match status" value="1"/>
</dbReference>
<evidence type="ECO:0000313" key="18">
    <source>
        <dbReference type="EMBL" id="MBW21254.1"/>
    </source>
</evidence>
<feature type="repeat" description="Solcar" evidence="15">
    <location>
        <begin position="12"/>
        <end position="98"/>
    </location>
</feature>
<keyword evidence="8" id="KW-1133">Transmembrane helix</keyword>
<accession>A0A2M3YYB5</accession>
<dbReference type="PANTHER" id="PTHR45758:SF20">
    <property type="entry name" value="MITOFERRIN-2"/>
    <property type="match status" value="1"/>
</dbReference>
<dbReference type="InterPro" id="IPR023395">
    <property type="entry name" value="MCP_dom_sf"/>
</dbReference>
<dbReference type="Pfam" id="PF00153">
    <property type="entry name" value="Mito_carr"/>
    <property type="match status" value="3"/>
</dbReference>
<dbReference type="FunFam" id="1.50.40.10:FF:000127">
    <property type="entry name" value="MC family mitochondrial carrier protein"/>
    <property type="match status" value="1"/>
</dbReference>
<keyword evidence="6" id="KW-0677">Repeat</keyword>
<evidence type="ECO:0000256" key="17">
    <source>
        <dbReference type="SAM" id="MobiDB-lite"/>
    </source>
</evidence>
<evidence type="ECO:0000256" key="6">
    <source>
        <dbReference type="ARBA" id="ARBA00022737"/>
    </source>
</evidence>
<evidence type="ECO:0000256" key="10">
    <source>
        <dbReference type="ARBA" id="ARBA00023065"/>
    </source>
</evidence>
<organism evidence="18">
    <name type="scientific">Anopheles braziliensis</name>
    <dbReference type="NCBI Taxonomy" id="58242"/>
    <lineage>
        <taxon>Eukaryota</taxon>
        <taxon>Metazoa</taxon>
        <taxon>Ecdysozoa</taxon>
        <taxon>Arthropoda</taxon>
        <taxon>Hexapoda</taxon>
        <taxon>Insecta</taxon>
        <taxon>Pterygota</taxon>
        <taxon>Neoptera</taxon>
        <taxon>Endopterygota</taxon>
        <taxon>Diptera</taxon>
        <taxon>Nematocera</taxon>
        <taxon>Culicoidea</taxon>
        <taxon>Culicidae</taxon>
        <taxon>Anophelinae</taxon>
        <taxon>Anopheles</taxon>
    </lineage>
</organism>
<dbReference type="AlphaFoldDB" id="A0A2M3YYB5"/>
<dbReference type="EMBL" id="GGFM01000503">
    <property type="protein sequence ID" value="MBW21254.1"/>
    <property type="molecule type" value="Transcribed_RNA"/>
</dbReference>
<evidence type="ECO:0000256" key="3">
    <source>
        <dbReference type="ARBA" id="ARBA00022448"/>
    </source>
</evidence>
<keyword evidence="9" id="KW-0408">Iron</keyword>
<evidence type="ECO:0000256" key="15">
    <source>
        <dbReference type="PROSITE-ProRule" id="PRU00282"/>
    </source>
</evidence>
<evidence type="ECO:0000256" key="1">
    <source>
        <dbReference type="ARBA" id="ARBA00004448"/>
    </source>
</evidence>
<keyword evidence="5 15" id="KW-0812">Transmembrane</keyword>
<feature type="region of interest" description="Disordered" evidence="17">
    <location>
        <begin position="358"/>
        <end position="398"/>
    </location>
</feature>
<dbReference type="GO" id="GO:0015093">
    <property type="term" value="F:ferrous iron transmembrane transporter activity"/>
    <property type="evidence" value="ECO:0007669"/>
    <property type="project" value="TreeGrafter"/>
</dbReference>
<dbReference type="InterPro" id="IPR018108">
    <property type="entry name" value="MCP_transmembrane"/>
</dbReference>
<keyword evidence="7" id="KW-0999">Mitochondrion inner membrane</keyword>
<evidence type="ECO:0000256" key="2">
    <source>
        <dbReference type="ARBA" id="ARBA00006375"/>
    </source>
</evidence>
<comment type="similarity">
    <text evidence="2 16">Belongs to the mitochondrial carrier (TC 2.A.29) family.</text>
</comment>
<keyword evidence="12 15" id="KW-0472">Membrane</keyword>
<keyword evidence="11" id="KW-0496">Mitochondrion</keyword>
<evidence type="ECO:0000256" key="16">
    <source>
        <dbReference type="RuleBase" id="RU000488"/>
    </source>
</evidence>
<dbReference type="GO" id="GO:0005743">
    <property type="term" value="C:mitochondrial inner membrane"/>
    <property type="evidence" value="ECO:0007669"/>
    <property type="project" value="UniProtKB-SubCell"/>
</dbReference>
<dbReference type="GO" id="GO:0048250">
    <property type="term" value="P:iron import into the mitochondrion"/>
    <property type="evidence" value="ECO:0007669"/>
    <property type="project" value="TreeGrafter"/>
</dbReference>
<sequence length="449" mass="46981">MNSDEYEQLPTSSVAAIMTAGAIAGIMEHCVMYPLDSVKTRMQSLTHMKAHDTILSTLRDMVRTEGAMRPFRGVMAVVAGAGPAHALYFGAYECSKEMIATVSDRDHVNYMLSAAAATLVHDAVSNPADVVKQRLQMYNSPYRSILHCASHVYRTEGFRAFYRSYSTQLVMNIPYSAIQFPTYEFFQKLLNKDNKYNPPVHMVAGGVAGAAASALTTPLDVCKTLLNTQEDGAGKTRGLFEAAKKIYATAGPMGFFKGMQARVLYQMPATAICWSTYEFFKYILSRVKKPTGSGGSSVSAARSLTAEPLLAADDASSKAATITDLRYMMIPAAASVSAEASPAGCSGVGSASLLIRPERDESSTASVAGASGQPGSTGGDKVGSTAIGGSSVGGSGGGGGGGVGVGGLIPRGGPELPAMSGAGIYGAMSYNTMHSNDTNPLSDIRRTAN</sequence>
<evidence type="ECO:0000256" key="12">
    <source>
        <dbReference type="ARBA" id="ARBA00023136"/>
    </source>
</evidence>
<protein>
    <recommendedName>
        <fullName evidence="14">Mitoferrin</fullName>
    </recommendedName>
</protein>
<proteinExistence type="inferred from homology"/>
<keyword evidence="10" id="KW-0406">Ion transport</keyword>
<dbReference type="PROSITE" id="PS50920">
    <property type="entry name" value="SOLCAR"/>
    <property type="match status" value="3"/>
</dbReference>
<evidence type="ECO:0000256" key="9">
    <source>
        <dbReference type="ARBA" id="ARBA00023004"/>
    </source>
</evidence>
<evidence type="ECO:0000256" key="14">
    <source>
        <dbReference type="ARBA" id="ARBA00071194"/>
    </source>
</evidence>